<evidence type="ECO:0000313" key="2">
    <source>
        <dbReference type="EMBL" id="SED95425.1"/>
    </source>
</evidence>
<sequence>MKDNTTFYKGIKKNKIELKDLLQNENLFSSVPKNWHVVVTDVQNSTLAVANGKHNDVNLTATGSIITVLNKLKKIDPEIRIPYFFGGDGATFIVPPSIILEILKVLTDYCIHIKKTLDLDLKVGSLEVEEIYNNDYTLRISKLKVNDFLTTPVILGNGLKFAESKIKQEFEGNNLPIQEQLLIDLKGMECRWDEIYPSANSKKIACLLISATSETKQAEIFNQIINEIDYIFGDLHERNPITIQKLKLKPTLKKIKKEMYTRIGVYKSGYLMNNWLVTFFGQYYFKFFNSGKSYLYKVTQLSDTIMLDGSINTVISGDDRQFAKLKTYLDSLELNGTIIYGLHKTYASILSCYVEDRDRKHIHFVDGTEGGYTAASIEYKTKIKKQYISKF</sequence>
<evidence type="ECO:0008006" key="5">
    <source>
        <dbReference type="Google" id="ProtNLM"/>
    </source>
</evidence>
<dbReference type="Pfam" id="PF11294">
    <property type="entry name" value="DUF3095"/>
    <property type="match status" value="1"/>
</dbReference>
<reference evidence="2 4" key="2">
    <citation type="submission" date="2016-10" db="EMBL/GenBank/DDBJ databases">
        <authorList>
            <person name="Varghese N."/>
            <person name="Submissions S."/>
        </authorList>
    </citation>
    <scope>NUCLEOTIDE SEQUENCE [LARGE SCALE GENOMIC DNA]</scope>
    <source>
        <strain evidence="2 4">DSW-5</strain>
    </source>
</reference>
<dbReference type="OrthoDB" id="5342145at2"/>
<dbReference type="STRING" id="1300348.I602_1673"/>
<reference evidence="1 3" key="1">
    <citation type="submission" date="2015-07" db="EMBL/GenBank/DDBJ databases">
        <title>Genome of Polaribacter dokdonenesis DSW-5, isolated from seawater off Dokdo in Korea.</title>
        <authorList>
            <person name="Yoon K."/>
            <person name="Song J.Y."/>
            <person name="Kim J.F."/>
        </authorList>
    </citation>
    <scope>NUCLEOTIDE SEQUENCE [LARGE SCALE GENOMIC DNA]</scope>
    <source>
        <strain evidence="1 3">DSW-5</strain>
    </source>
</reference>
<dbReference type="EMBL" id="FNUE01000001">
    <property type="protein sequence ID" value="SED95425.1"/>
    <property type="molecule type" value="Genomic_DNA"/>
</dbReference>
<dbReference type="InterPro" id="IPR021445">
    <property type="entry name" value="DUF3095"/>
</dbReference>
<proteinExistence type="predicted"/>
<evidence type="ECO:0000313" key="1">
    <source>
        <dbReference type="EMBL" id="KOY52113.1"/>
    </source>
</evidence>
<accession>A0A0M9CGP6</accession>
<dbReference type="Proteomes" id="UP000183071">
    <property type="component" value="Unassembled WGS sequence"/>
</dbReference>
<gene>
    <name evidence="1" type="ORF">I602_1673</name>
    <name evidence="2" type="ORF">SAMN05444353_0092</name>
</gene>
<dbReference type="PATRIC" id="fig|1300348.6.peg.1672"/>
<comment type="caution">
    <text evidence="1">The sequence shown here is derived from an EMBL/GenBank/DDBJ whole genome shotgun (WGS) entry which is preliminary data.</text>
</comment>
<evidence type="ECO:0000313" key="3">
    <source>
        <dbReference type="Proteomes" id="UP000037716"/>
    </source>
</evidence>
<name>A0A0M9CGP6_9FLAO</name>
<dbReference type="Proteomes" id="UP000037716">
    <property type="component" value="Unassembled WGS sequence"/>
</dbReference>
<dbReference type="AlphaFoldDB" id="A0A0M9CGP6"/>
<dbReference type="RefSeq" id="WP_053974247.1">
    <property type="nucleotide sequence ID" value="NZ_FNUE01000001.1"/>
</dbReference>
<dbReference type="EMBL" id="LGBR01000001">
    <property type="protein sequence ID" value="KOY52113.1"/>
    <property type="molecule type" value="Genomic_DNA"/>
</dbReference>
<keyword evidence="4" id="KW-1185">Reference proteome</keyword>
<evidence type="ECO:0000313" key="4">
    <source>
        <dbReference type="Proteomes" id="UP000183071"/>
    </source>
</evidence>
<protein>
    <recommendedName>
        <fullName evidence="5">DUF3095 domain-containing protein</fullName>
    </recommendedName>
</protein>
<organism evidence="1 3">
    <name type="scientific">Polaribacter dokdonensis DSW-5</name>
    <dbReference type="NCBI Taxonomy" id="1300348"/>
    <lineage>
        <taxon>Bacteria</taxon>
        <taxon>Pseudomonadati</taxon>
        <taxon>Bacteroidota</taxon>
        <taxon>Flavobacteriia</taxon>
        <taxon>Flavobacteriales</taxon>
        <taxon>Flavobacteriaceae</taxon>
    </lineage>
</organism>